<keyword evidence="10" id="KW-0449">Lipoprotein</keyword>
<dbReference type="GO" id="GO:0016810">
    <property type="term" value="F:hydrolase activity, acting on carbon-nitrogen (but not peptide) bonds"/>
    <property type="evidence" value="ECO:0007669"/>
    <property type="project" value="InterPro"/>
</dbReference>
<keyword evidence="7" id="KW-0378">Hydrolase</keyword>
<evidence type="ECO:0000256" key="5">
    <source>
        <dbReference type="ARBA" id="ARBA00022723"/>
    </source>
</evidence>
<dbReference type="SUPFAM" id="SSF88713">
    <property type="entry name" value="Glycoside hydrolase/deacetylase"/>
    <property type="match status" value="1"/>
</dbReference>
<evidence type="ECO:0000256" key="10">
    <source>
        <dbReference type="ARBA" id="ARBA00023288"/>
    </source>
</evidence>
<name>A0A8H2X416_9AGAM</name>
<sequence>MQFFVKLSVAAAFASSIIGALAAPTNSTLLTRAPAQVITKCTVPNTVALTFDDGPYSYIYDISKALVAAGAKGRVKYAYEKGHQIGSHTWGHKDLSTLSWDQVHDEMWRVEQALQRIIGVNPAFMRPPYGSYNDNVREAAGVRGQKLAIWDFDSQDSVGATPAQSKQLYDQIISQHPSTILALNHETYERTAHEVIPYAIQKLQAAGYRLVTLAECLGQQPYQSVGSPQTPDASWTC</sequence>
<comment type="caution">
    <text evidence="14">The sequence shown here is derived from an EMBL/GenBank/DDBJ whole genome shotgun (WGS) entry which is preliminary data.</text>
</comment>
<dbReference type="AlphaFoldDB" id="A0A8H2X416"/>
<keyword evidence="4" id="KW-0336">GPI-anchor</keyword>
<gene>
    <name evidence="14" type="ORF">RDB_LOCUS39664</name>
</gene>
<evidence type="ECO:0000256" key="9">
    <source>
        <dbReference type="ARBA" id="ARBA00023277"/>
    </source>
</evidence>
<dbReference type="GO" id="GO:0005975">
    <property type="term" value="P:carbohydrate metabolic process"/>
    <property type="evidence" value="ECO:0007669"/>
    <property type="project" value="InterPro"/>
</dbReference>
<evidence type="ECO:0000256" key="11">
    <source>
        <dbReference type="ARBA" id="ARBA00023316"/>
    </source>
</evidence>
<evidence type="ECO:0000259" key="13">
    <source>
        <dbReference type="PROSITE" id="PS51677"/>
    </source>
</evidence>
<dbReference type="Proteomes" id="UP000663826">
    <property type="component" value="Unassembled WGS sequence"/>
</dbReference>
<feature type="domain" description="NodB homology" evidence="13">
    <location>
        <begin position="16"/>
        <end position="211"/>
    </location>
</feature>
<proteinExistence type="predicted"/>
<keyword evidence="3" id="KW-1003">Cell membrane</keyword>
<evidence type="ECO:0000256" key="6">
    <source>
        <dbReference type="ARBA" id="ARBA00022729"/>
    </source>
</evidence>
<dbReference type="PANTHER" id="PTHR46471">
    <property type="entry name" value="CHITIN DEACETYLASE"/>
    <property type="match status" value="1"/>
</dbReference>
<organism evidence="14 15">
    <name type="scientific">Rhizoctonia solani</name>
    <dbReference type="NCBI Taxonomy" id="456999"/>
    <lineage>
        <taxon>Eukaryota</taxon>
        <taxon>Fungi</taxon>
        <taxon>Dikarya</taxon>
        <taxon>Basidiomycota</taxon>
        <taxon>Agaricomycotina</taxon>
        <taxon>Agaricomycetes</taxon>
        <taxon>Cantharellales</taxon>
        <taxon>Ceratobasidiaceae</taxon>
        <taxon>Rhizoctonia</taxon>
    </lineage>
</organism>
<keyword evidence="5" id="KW-0479">Metal-binding</keyword>
<comment type="subcellular location">
    <subcellularLocation>
        <location evidence="2">Cell membrane</location>
        <topology evidence="2">Lipid-anchor</topology>
        <topology evidence="2">GPI-anchor</topology>
    </subcellularLocation>
</comment>
<dbReference type="PROSITE" id="PS51677">
    <property type="entry name" value="NODB"/>
    <property type="match status" value="1"/>
</dbReference>
<comment type="cofactor">
    <cofactor evidence="1">
        <name>Co(2+)</name>
        <dbReference type="ChEBI" id="CHEBI:48828"/>
    </cofactor>
</comment>
<dbReference type="GO" id="GO:0071555">
    <property type="term" value="P:cell wall organization"/>
    <property type="evidence" value="ECO:0007669"/>
    <property type="project" value="UniProtKB-KW"/>
</dbReference>
<feature type="signal peptide" evidence="12">
    <location>
        <begin position="1"/>
        <end position="22"/>
    </location>
</feature>
<evidence type="ECO:0000256" key="1">
    <source>
        <dbReference type="ARBA" id="ARBA00001941"/>
    </source>
</evidence>
<dbReference type="Pfam" id="PF01522">
    <property type="entry name" value="Polysacc_deac_1"/>
    <property type="match status" value="1"/>
</dbReference>
<dbReference type="Gene3D" id="3.20.20.370">
    <property type="entry name" value="Glycoside hydrolase/deacetylase"/>
    <property type="match status" value="1"/>
</dbReference>
<evidence type="ECO:0000256" key="8">
    <source>
        <dbReference type="ARBA" id="ARBA00023136"/>
    </source>
</evidence>
<dbReference type="GO" id="GO:0046872">
    <property type="term" value="F:metal ion binding"/>
    <property type="evidence" value="ECO:0007669"/>
    <property type="project" value="UniProtKB-KW"/>
</dbReference>
<feature type="chain" id="PRO_5034519308" description="NodB homology domain-containing protein" evidence="12">
    <location>
        <begin position="23"/>
        <end position="237"/>
    </location>
</feature>
<evidence type="ECO:0000313" key="15">
    <source>
        <dbReference type="Proteomes" id="UP000663826"/>
    </source>
</evidence>
<accession>A0A8H2X416</accession>
<protein>
    <recommendedName>
        <fullName evidence="13">NodB homology domain-containing protein</fullName>
    </recommendedName>
</protein>
<keyword evidence="11" id="KW-0961">Cell wall biogenesis/degradation</keyword>
<dbReference type="InterPro" id="IPR011330">
    <property type="entry name" value="Glyco_hydro/deAcase_b/a-brl"/>
</dbReference>
<dbReference type="EMBL" id="CAJMWQ010000969">
    <property type="protein sequence ID" value="CAE6412646.1"/>
    <property type="molecule type" value="Genomic_DNA"/>
</dbReference>
<evidence type="ECO:0000256" key="4">
    <source>
        <dbReference type="ARBA" id="ARBA00022622"/>
    </source>
</evidence>
<dbReference type="CDD" id="cd10951">
    <property type="entry name" value="CE4_ClCDA_like"/>
    <property type="match status" value="1"/>
</dbReference>
<evidence type="ECO:0000256" key="3">
    <source>
        <dbReference type="ARBA" id="ARBA00022475"/>
    </source>
</evidence>
<evidence type="ECO:0000256" key="7">
    <source>
        <dbReference type="ARBA" id="ARBA00022801"/>
    </source>
</evidence>
<reference evidence="14" key="1">
    <citation type="submission" date="2021-01" db="EMBL/GenBank/DDBJ databases">
        <authorList>
            <person name="Kaushik A."/>
        </authorList>
    </citation>
    <scope>NUCLEOTIDE SEQUENCE</scope>
    <source>
        <strain evidence="14">AG1-1B</strain>
    </source>
</reference>
<keyword evidence="4" id="KW-0325">Glycoprotein</keyword>
<dbReference type="GO" id="GO:0098552">
    <property type="term" value="C:side of membrane"/>
    <property type="evidence" value="ECO:0007669"/>
    <property type="project" value="UniProtKB-KW"/>
</dbReference>
<keyword evidence="8" id="KW-0472">Membrane</keyword>
<evidence type="ECO:0000313" key="14">
    <source>
        <dbReference type="EMBL" id="CAE6412646.1"/>
    </source>
</evidence>
<evidence type="ECO:0000256" key="2">
    <source>
        <dbReference type="ARBA" id="ARBA00004609"/>
    </source>
</evidence>
<dbReference type="GO" id="GO:0005886">
    <property type="term" value="C:plasma membrane"/>
    <property type="evidence" value="ECO:0007669"/>
    <property type="project" value="UniProtKB-SubCell"/>
</dbReference>
<keyword evidence="6 12" id="KW-0732">Signal</keyword>
<dbReference type="PANTHER" id="PTHR46471:SF2">
    <property type="entry name" value="CHITIN DEACETYLASE-RELATED"/>
    <property type="match status" value="1"/>
</dbReference>
<dbReference type="InterPro" id="IPR002509">
    <property type="entry name" value="NODB_dom"/>
</dbReference>
<evidence type="ECO:0000256" key="12">
    <source>
        <dbReference type="SAM" id="SignalP"/>
    </source>
</evidence>
<keyword evidence="9" id="KW-0119">Carbohydrate metabolism</keyword>